<dbReference type="RefSeq" id="WP_164695681.1">
    <property type="nucleotide sequence ID" value="NZ_JAAIKB010000006.1"/>
</dbReference>
<proteinExistence type="inferred from homology"/>
<sequence length="689" mass="71772">MRIQSRFLLGFIAIAAPGLALSAWFASDAWRDSARAERATRATQVFSDIGRAQSAFAVQTGNLTVALRAPTPDLAGMRQTHEAAMERLAAATRSMAAAGTDATVVREATTALEELMRRVTAASAQPVPARDPALLQEVLARRADLSTRLNAIGGEAARIVTTTAPDVAPFIEVALHAMTLREVAGRRALGVSPWVGGAPIQPEALEGLVELSGRVAESVANIERLVEASGAPRLTRALEEQKRLLGQEADPYWRSFLRVARARLQPATANTPWPQDTAAFSAYTIRTLARLLDMRDAALDEALERAAAADASARFQLGVSVAGMVLTAALMAAALVMLLRGMVAPLGQLTGTVRRIGEGELTLAVPARERPDELGEMARAVDQLRLASLEREALEAAQKQEQAARLDRAQRVDALLREFEAETADVLRAVAAAATELDATATSMASTAADGTQRAGAVARSSAEASASVGSVAAATEELSASIGEVLRQVEASTRTAQQATEAAERTDVTVRGLSEAASRIGDVVRLIGDIAGQTNLLALNATIEAARAGEAGKGFAVVASEVKALAAQTAKATEEIGAQIAAMQAETGRTVEVVRAIAGTIEALNRNTAQVAEAASQQAEATQEIGRAAAAAAQGTQEASRHAEGVSEGAEQTGQSAAEVRGASAELARQAEGLRGRVDHFLGAIRAA</sequence>
<evidence type="ECO:0000256" key="4">
    <source>
        <dbReference type="SAM" id="Coils"/>
    </source>
</evidence>
<dbReference type="Pfam" id="PF00672">
    <property type="entry name" value="HAMP"/>
    <property type="match status" value="1"/>
</dbReference>
<organism evidence="8 9">
    <name type="scientific">Falsiroseomonas algicola</name>
    <dbReference type="NCBI Taxonomy" id="2716930"/>
    <lineage>
        <taxon>Bacteria</taxon>
        <taxon>Pseudomonadati</taxon>
        <taxon>Pseudomonadota</taxon>
        <taxon>Alphaproteobacteria</taxon>
        <taxon>Acetobacterales</taxon>
        <taxon>Roseomonadaceae</taxon>
        <taxon>Falsiroseomonas</taxon>
    </lineage>
</organism>
<dbReference type="GO" id="GO:0007165">
    <property type="term" value="P:signal transduction"/>
    <property type="evidence" value="ECO:0007669"/>
    <property type="project" value="UniProtKB-KW"/>
</dbReference>
<feature type="domain" description="Methyl-accepting transducer" evidence="6">
    <location>
        <begin position="433"/>
        <end position="669"/>
    </location>
</feature>
<dbReference type="AlphaFoldDB" id="A0A6M1LN62"/>
<evidence type="ECO:0000256" key="3">
    <source>
        <dbReference type="PROSITE-ProRule" id="PRU00284"/>
    </source>
</evidence>
<evidence type="ECO:0000256" key="1">
    <source>
        <dbReference type="ARBA" id="ARBA00023224"/>
    </source>
</evidence>
<name>A0A6M1LN62_9PROT</name>
<keyword evidence="4" id="KW-0175">Coiled coil</keyword>
<dbReference type="SMART" id="SM00304">
    <property type="entry name" value="HAMP"/>
    <property type="match status" value="1"/>
</dbReference>
<protein>
    <submittedName>
        <fullName evidence="8">Methyl-accepting chemotaxis protein</fullName>
    </submittedName>
</protein>
<evidence type="ECO:0000259" key="7">
    <source>
        <dbReference type="PROSITE" id="PS50885"/>
    </source>
</evidence>
<keyword evidence="9" id="KW-1185">Reference proteome</keyword>
<accession>A0A6M1LN62</accession>
<gene>
    <name evidence="8" type="ORF">G3576_17325</name>
</gene>
<evidence type="ECO:0000313" key="9">
    <source>
        <dbReference type="Proteomes" id="UP000475385"/>
    </source>
</evidence>
<feature type="region of interest" description="Disordered" evidence="5">
    <location>
        <begin position="632"/>
        <end position="665"/>
    </location>
</feature>
<dbReference type="Pfam" id="PF00015">
    <property type="entry name" value="MCPsignal"/>
    <property type="match status" value="1"/>
</dbReference>
<evidence type="ECO:0000256" key="2">
    <source>
        <dbReference type="ARBA" id="ARBA00029447"/>
    </source>
</evidence>
<dbReference type="SMART" id="SM00283">
    <property type="entry name" value="MA"/>
    <property type="match status" value="1"/>
</dbReference>
<dbReference type="PROSITE" id="PS50111">
    <property type="entry name" value="CHEMOTAXIS_TRANSDUC_2"/>
    <property type="match status" value="1"/>
</dbReference>
<dbReference type="InterPro" id="IPR003660">
    <property type="entry name" value="HAMP_dom"/>
</dbReference>
<evidence type="ECO:0000256" key="5">
    <source>
        <dbReference type="SAM" id="MobiDB-lite"/>
    </source>
</evidence>
<dbReference type="SUPFAM" id="SSF58104">
    <property type="entry name" value="Methyl-accepting chemotaxis protein (MCP) signaling domain"/>
    <property type="match status" value="1"/>
</dbReference>
<evidence type="ECO:0000259" key="6">
    <source>
        <dbReference type="PROSITE" id="PS50111"/>
    </source>
</evidence>
<keyword evidence="1 3" id="KW-0807">Transducer</keyword>
<evidence type="ECO:0000313" key="8">
    <source>
        <dbReference type="EMBL" id="NGM21788.1"/>
    </source>
</evidence>
<dbReference type="GO" id="GO:0016020">
    <property type="term" value="C:membrane"/>
    <property type="evidence" value="ECO:0007669"/>
    <property type="project" value="InterPro"/>
</dbReference>
<feature type="domain" description="HAMP" evidence="7">
    <location>
        <begin position="340"/>
        <end position="393"/>
    </location>
</feature>
<dbReference type="Gene3D" id="1.10.287.950">
    <property type="entry name" value="Methyl-accepting chemotaxis protein"/>
    <property type="match status" value="1"/>
</dbReference>
<reference evidence="8 9" key="1">
    <citation type="submission" date="2020-03" db="EMBL/GenBank/DDBJ databases">
        <title>Roseomonas stagni sp. nov., isolated from pond water in Japan.</title>
        <authorList>
            <person name="Furuhata K."/>
            <person name="Miyamoto H."/>
            <person name="Goto K."/>
        </authorList>
    </citation>
    <scope>NUCLEOTIDE SEQUENCE [LARGE SCALE GENOMIC DNA]</scope>
    <source>
        <strain evidence="8 9">PeD5</strain>
    </source>
</reference>
<dbReference type="Gene3D" id="6.10.340.10">
    <property type="match status" value="1"/>
</dbReference>
<dbReference type="InterPro" id="IPR004089">
    <property type="entry name" value="MCPsignal_dom"/>
</dbReference>
<dbReference type="PANTHER" id="PTHR32089:SF112">
    <property type="entry name" value="LYSOZYME-LIKE PROTEIN-RELATED"/>
    <property type="match status" value="1"/>
</dbReference>
<dbReference type="PROSITE" id="PS50885">
    <property type="entry name" value="HAMP"/>
    <property type="match status" value="1"/>
</dbReference>
<dbReference type="Proteomes" id="UP000475385">
    <property type="component" value="Unassembled WGS sequence"/>
</dbReference>
<feature type="coiled-coil region" evidence="4">
    <location>
        <begin position="377"/>
        <end position="409"/>
    </location>
</feature>
<comment type="caution">
    <text evidence="8">The sequence shown here is derived from an EMBL/GenBank/DDBJ whole genome shotgun (WGS) entry which is preliminary data.</text>
</comment>
<dbReference type="EMBL" id="JAAIKB010000006">
    <property type="protein sequence ID" value="NGM21788.1"/>
    <property type="molecule type" value="Genomic_DNA"/>
</dbReference>
<dbReference type="PANTHER" id="PTHR32089">
    <property type="entry name" value="METHYL-ACCEPTING CHEMOTAXIS PROTEIN MCPB"/>
    <property type="match status" value="1"/>
</dbReference>
<comment type="similarity">
    <text evidence="2">Belongs to the methyl-accepting chemotaxis (MCP) protein family.</text>
</comment>
<dbReference type="CDD" id="cd06225">
    <property type="entry name" value="HAMP"/>
    <property type="match status" value="1"/>
</dbReference>